<keyword evidence="1" id="KW-0812">Transmembrane</keyword>
<feature type="transmembrane region" description="Helical" evidence="1">
    <location>
        <begin position="6"/>
        <end position="25"/>
    </location>
</feature>
<dbReference type="Proteomes" id="UP000325433">
    <property type="component" value="Unassembled WGS sequence"/>
</dbReference>
<keyword evidence="3" id="KW-1185">Reference proteome</keyword>
<name>A0A5N6VIC8_9EURO</name>
<evidence type="ECO:0000313" key="2">
    <source>
        <dbReference type="EMBL" id="KAE8308191.1"/>
    </source>
</evidence>
<proteinExistence type="predicted"/>
<keyword evidence="1" id="KW-1133">Transmembrane helix</keyword>
<evidence type="ECO:0000313" key="3">
    <source>
        <dbReference type="Proteomes" id="UP000325433"/>
    </source>
</evidence>
<evidence type="ECO:0000256" key="1">
    <source>
        <dbReference type="SAM" id="Phobius"/>
    </source>
</evidence>
<keyword evidence="1" id="KW-0472">Membrane</keyword>
<accession>A0A5N6VIC8</accession>
<gene>
    <name evidence="2" type="ORF">BDV41DRAFT_552325</name>
</gene>
<reference evidence="3" key="1">
    <citation type="submission" date="2019-04" db="EMBL/GenBank/DDBJ databases">
        <title>Friends and foes A comparative genomics studyof 23 Aspergillus species from section Flavi.</title>
        <authorList>
            <consortium name="DOE Joint Genome Institute"/>
            <person name="Kjaerbolling I."/>
            <person name="Vesth T."/>
            <person name="Frisvad J.C."/>
            <person name="Nybo J.L."/>
            <person name="Theobald S."/>
            <person name="Kildgaard S."/>
            <person name="Isbrandt T."/>
            <person name="Kuo A."/>
            <person name="Sato A."/>
            <person name="Lyhne E.K."/>
            <person name="Kogle M.E."/>
            <person name="Wiebenga A."/>
            <person name="Kun R.S."/>
            <person name="Lubbers R.J."/>
            <person name="Makela M.R."/>
            <person name="Barry K."/>
            <person name="Chovatia M."/>
            <person name="Clum A."/>
            <person name="Daum C."/>
            <person name="Haridas S."/>
            <person name="He G."/>
            <person name="LaButti K."/>
            <person name="Lipzen A."/>
            <person name="Mondo S."/>
            <person name="Riley R."/>
            <person name="Salamov A."/>
            <person name="Simmons B.A."/>
            <person name="Magnuson J.K."/>
            <person name="Henrissat B."/>
            <person name="Mortensen U.H."/>
            <person name="Larsen T.O."/>
            <person name="Devries R.P."/>
            <person name="Grigoriev I.V."/>
            <person name="Machida M."/>
            <person name="Baker S.E."/>
            <person name="Andersen M.R."/>
        </authorList>
    </citation>
    <scope>NUCLEOTIDE SEQUENCE [LARGE SCALE GENOMIC DNA]</scope>
    <source>
        <strain evidence="3">CBS 130015</strain>
    </source>
</reference>
<dbReference type="AlphaFoldDB" id="A0A5N6VIC8"/>
<protein>
    <submittedName>
        <fullName evidence="2">Uncharacterized protein</fullName>
    </submittedName>
</protein>
<sequence length="72" mass="8290">MSFSFLSFPYSFTLNCPFLFIIFILQTEWSSSTSFFWVSISDNPVIFCIISSSSFRVPDIFSVFCAVMNITQ</sequence>
<organism evidence="2 3">
    <name type="scientific">Aspergillus transmontanensis</name>
    <dbReference type="NCBI Taxonomy" id="1034304"/>
    <lineage>
        <taxon>Eukaryota</taxon>
        <taxon>Fungi</taxon>
        <taxon>Dikarya</taxon>
        <taxon>Ascomycota</taxon>
        <taxon>Pezizomycotina</taxon>
        <taxon>Eurotiomycetes</taxon>
        <taxon>Eurotiomycetidae</taxon>
        <taxon>Eurotiales</taxon>
        <taxon>Aspergillaceae</taxon>
        <taxon>Aspergillus</taxon>
        <taxon>Aspergillus subgen. Circumdati</taxon>
    </lineage>
</organism>
<dbReference type="EMBL" id="ML738389">
    <property type="protein sequence ID" value="KAE8308191.1"/>
    <property type="molecule type" value="Genomic_DNA"/>
</dbReference>